<reference evidence="2 3" key="1">
    <citation type="submission" date="2024-01" db="EMBL/GenBank/DDBJ databases">
        <title>The genome of the rayed Mediterranean limpet Patella caerulea (Linnaeus, 1758).</title>
        <authorList>
            <person name="Anh-Thu Weber A."/>
            <person name="Halstead-Nussloch G."/>
        </authorList>
    </citation>
    <scope>NUCLEOTIDE SEQUENCE [LARGE SCALE GENOMIC DNA]</scope>
    <source>
        <strain evidence="2">AATW-2023a</strain>
        <tissue evidence="2">Whole specimen</tissue>
    </source>
</reference>
<proteinExistence type="predicted"/>
<protein>
    <submittedName>
        <fullName evidence="2">Uncharacterized protein</fullName>
    </submittedName>
</protein>
<gene>
    <name evidence="2" type="ORF">SNE40_014693</name>
</gene>
<sequence length="243" mass="27468">MSGKGKHAEVASARNHLGATLQNLVDQKDDSQPSSDGEGSSHIDISSPRTLSSPSTSPRKSLSKSNRKRKRKDDLGSLGSGQPHHTYVMKLFDRSVDLALFDENTPLYPVCRSWIRNDPQNKNTLPAPLPKSPSPAQDIKPGDDDEIDRYPDVHELPPPIKQEVSDTYMDMRIPSPVPQPREHIDIHSSDEAPPPEQLLLNHMARWKETRYKWRTSAFSNEMRYADSMIILKGMYERQCMKDG</sequence>
<feature type="region of interest" description="Disordered" evidence="1">
    <location>
        <begin position="1"/>
        <end position="84"/>
    </location>
</feature>
<name>A0AAN8PTV0_PATCE</name>
<dbReference type="PANTHER" id="PTHR31336:SF3">
    <property type="entry name" value="PROTEIN LIN-37 HOMOLOG"/>
    <property type="match status" value="1"/>
</dbReference>
<dbReference type="InterPro" id="IPR028226">
    <property type="entry name" value="LIN37"/>
</dbReference>
<feature type="region of interest" description="Disordered" evidence="1">
    <location>
        <begin position="119"/>
        <end position="159"/>
    </location>
</feature>
<evidence type="ECO:0000256" key="1">
    <source>
        <dbReference type="SAM" id="MobiDB-lite"/>
    </source>
</evidence>
<evidence type="ECO:0000313" key="2">
    <source>
        <dbReference type="EMBL" id="KAK6176400.1"/>
    </source>
</evidence>
<keyword evidence="3" id="KW-1185">Reference proteome</keyword>
<dbReference type="AlphaFoldDB" id="A0AAN8PTV0"/>
<dbReference type="Pfam" id="PF15306">
    <property type="entry name" value="LIN37"/>
    <property type="match status" value="1"/>
</dbReference>
<dbReference type="GO" id="GO:0017053">
    <property type="term" value="C:transcription repressor complex"/>
    <property type="evidence" value="ECO:0007669"/>
    <property type="project" value="InterPro"/>
</dbReference>
<comment type="caution">
    <text evidence="2">The sequence shown here is derived from an EMBL/GenBank/DDBJ whole genome shotgun (WGS) entry which is preliminary data.</text>
</comment>
<dbReference type="GO" id="GO:0031523">
    <property type="term" value="C:Myb complex"/>
    <property type="evidence" value="ECO:0007669"/>
    <property type="project" value="TreeGrafter"/>
</dbReference>
<feature type="compositionally biased region" description="Basic residues" evidence="1">
    <location>
        <begin position="61"/>
        <end position="71"/>
    </location>
</feature>
<dbReference type="PANTHER" id="PTHR31336">
    <property type="entry name" value="LIN37 HOMOLOG"/>
    <property type="match status" value="1"/>
</dbReference>
<accession>A0AAN8PTV0</accession>
<organism evidence="2 3">
    <name type="scientific">Patella caerulea</name>
    <name type="common">Rayed Mediterranean limpet</name>
    <dbReference type="NCBI Taxonomy" id="87958"/>
    <lineage>
        <taxon>Eukaryota</taxon>
        <taxon>Metazoa</taxon>
        <taxon>Spiralia</taxon>
        <taxon>Lophotrochozoa</taxon>
        <taxon>Mollusca</taxon>
        <taxon>Gastropoda</taxon>
        <taxon>Patellogastropoda</taxon>
        <taxon>Patelloidea</taxon>
        <taxon>Patellidae</taxon>
        <taxon>Patella</taxon>
    </lineage>
</organism>
<evidence type="ECO:0000313" key="3">
    <source>
        <dbReference type="Proteomes" id="UP001347796"/>
    </source>
</evidence>
<feature type="compositionally biased region" description="Low complexity" evidence="1">
    <location>
        <begin position="46"/>
        <end position="60"/>
    </location>
</feature>
<dbReference type="Proteomes" id="UP001347796">
    <property type="component" value="Unassembled WGS sequence"/>
</dbReference>
<dbReference type="GO" id="GO:0000122">
    <property type="term" value="P:negative regulation of transcription by RNA polymerase II"/>
    <property type="evidence" value="ECO:0007669"/>
    <property type="project" value="TreeGrafter"/>
</dbReference>
<dbReference type="EMBL" id="JAZGQO010000010">
    <property type="protein sequence ID" value="KAK6176400.1"/>
    <property type="molecule type" value="Genomic_DNA"/>
</dbReference>